<evidence type="ECO:0000256" key="3">
    <source>
        <dbReference type="ARBA" id="ARBA00022801"/>
    </source>
</evidence>
<dbReference type="OrthoDB" id="2375467at2"/>
<dbReference type="InterPro" id="IPR037038">
    <property type="entry name" value="HepT-like_sf"/>
</dbReference>
<keyword evidence="1" id="KW-1277">Toxin-antitoxin system</keyword>
<dbReference type="RefSeq" id="WP_093073904.1">
    <property type="nucleotide sequence ID" value="NZ_BJVE01000029.1"/>
</dbReference>
<dbReference type="InterPro" id="IPR008201">
    <property type="entry name" value="HepT-like"/>
</dbReference>
<evidence type="ECO:0000256" key="4">
    <source>
        <dbReference type="ARBA" id="ARBA00024207"/>
    </source>
</evidence>
<evidence type="ECO:0000313" key="6">
    <source>
        <dbReference type="Proteomes" id="UP000199318"/>
    </source>
</evidence>
<keyword evidence="6" id="KW-1185">Reference proteome</keyword>
<dbReference type="PANTHER" id="PTHR33397">
    <property type="entry name" value="UPF0331 PROTEIN YUTE"/>
    <property type="match status" value="1"/>
</dbReference>
<dbReference type="PANTHER" id="PTHR33397:SF5">
    <property type="entry name" value="RNASE YUTE-RELATED"/>
    <property type="match status" value="1"/>
</dbReference>
<comment type="similarity">
    <text evidence="4">Belongs to the HepT RNase toxin family.</text>
</comment>
<evidence type="ECO:0000256" key="2">
    <source>
        <dbReference type="ARBA" id="ARBA00022722"/>
    </source>
</evidence>
<name>A0A1H9VMB4_9BACI</name>
<keyword evidence="2" id="KW-0540">Nuclease</keyword>
<dbReference type="STRING" id="1464123.SAMN05444126_1225"/>
<dbReference type="Proteomes" id="UP000199318">
    <property type="component" value="Unassembled WGS sequence"/>
</dbReference>
<reference evidence="6" key="1">
    <citation type="submission" date="2016-10" db="EMBL/GenBank/DDBJ databases">
        <authorList>
            <person name="de Groot N.N."/>
        </authorList>
    </citation>
    <scope>NUCLEOTIDE SEQUENCE [LARGE SCALE GENOMIC DNA]</scope>
    <source>
        <strain evidence="6">10nlg</strain>
    </source>
</reference>
<dbReference type="AlphaFoldDB" id="A0A1H9VMB4"/>
<dbReference type="InterPro" id="IPR052379">
    <property type="entry name" value="Type_VII_TA_RNase"/>
</dbReference>
<sequence>MYFVDKNLLENRLAYFELLAAECANLEVPESMPEKLAVERTAHLLIEIIIDVGNQMIDGFIMRDPGGYHDILTILADEKVISDNDRDAVQRVIPWRNTLMQEYTEIDHEALFSALIQEFDSFMRFPANVRTYIAEEEGPVSAFLPQKE</sequence>
<accession>A0A1H9VMB4</accession>
<keyword evidence="3" id="KW-0378">Hydrolase</keyword>
<evidence type="ECO:0000313" key="5">
    <source>
        <dbReference type="EMBL" id="SES22668.1"/>
    </source>
</evidence>
<comment type="caution">
    <text evidence="5">The sequence shown here is derived from an EMBL/GenBank/DDBJ whole genome shotgun (WGS) entry which is preliminary data.</text>
</comment>
<dbReference type="GO" id="GO:0110001">
    <property type="term" value="C:toxin-antitoxin complex"/>
    <property type="evidence" value="ECO:0007669"/>
    <property type="project" value="InterPro"/>
</dbReference>
<dbReference type="GO" id="GO:0016787">
    <property type="term" value="F:hydrolase activity"/>
    <property type="evidence" value="ECO:0007669"/>
    <property type="project" value="UniProtKB-KW"/>
</dbReference>
<protein>
    <submittedName>
        <fullName evidence="5">Uncharacterized conserved protein YutE, UPF0331/DUF86 family</fullName>
    </submittedName>
</protein>
<proteinExistence type="inferred from homology"/>
<dbReference type="EMBL" id="FOGV01000022">
    <property type="protein sequence ID" value="SES22668.1"/>
    <property type="molecule type" value="Genomic_DNA"/>
</dbReference>
<gene>
    <name evidence="5" type="ORF">SAMN05444126_1225</name>
</gene>
<dbReference type="GO" id="GO:0004540">
    <property type="term" value="F:RNA nuclease activity"/>
    <property type="evidence" value="ECO:0007669"/>
    <property type="project" value="InterPro"/>
</dbReference>
<dbReference type="Gene3D" id="1.20.120.580">
    <property type="entry name" value="bsu32300-like"/>
    <property type="match status" value="1"/>
</dbReference>
<organism evidence="5 6">
    <name type="scientific">Salisediminibacterium halotolerans</name>
    <dbReference type="NCBI Taxonomy" id="517425"/>
    <lineage>
        <taxon>Bacteria</taxon>
        <taxon>Bacillati</taxon>
        <taxon>Bacillota</taxon>
        <taxon>Bacilli</taxon>
        <taxon>Bacillales</taxon>
        <taxon>Bacillaceae</taxon>
        <taxon>Salisediminibacterium</taxon>
    </lineage>
</organism>
<evidence type="ECO:0000256" key="1">
    <source>
        <dbReference type="ARBA" id="ARBA00022649"/>
    </source>
</evidence>
<dbReference type="Pfam" id="PF01934">
    <property type="entry name" value="HepT-like"/>
    <property type="match status" value="1"/>
</dbReference>